<dbReference type="InterPro" id="IPR036640">
    <property type="entry name" value="ABC1_TM_sf"/>
</dbReference>
<organism evidence="10 11">
    <name type="scientific">Flavobacterium omnivorum</name>
    <dbReference type="NCBI Taxonomy" id="178355"/>
    <lineage>
        <taxon>Bacteria</taxon>
        <taxon>Pseudomonadati</taxon>
        <taxon>Bacteroidota</taxon>
        <taxon>Flavobacteriia</taxon>
        <taxon>Flavobacteriales</taxon>
        <taxon>Flavobacteriaceae</taxon>
        <taxon>Flavobacterium</taxon>
    </lineage>
</organism>
<gene>
    <name evidence="10" type="ORF">SAMN04488062_12712</name>
</gene>
<dbReference type="InterPro" id="IPR039421">
    <property type="entry name" value="Type_1_exporter"/>
</dbReference>
<dbReference type="InterPro" id="IPR005074">
    <property type="entry name" value="Peptidase_C39"/>
</dbReference>
<feature type="domain" description="ABC transmembrane type-1" evidence="8">
    <location>
        <begin position="272"/>
        <end position="553"/>
    </location>
</feature>
<dbReference type="PROSITE" id="PS50929">
    <property type="entry name" value="ABC_TM1F"/>
    <property type="match status" value="1"/>
</dbReference>
<evidence type="ECO:0000256" key="5">
    <source>
        <dbReference type="ARBA" id="ARBA00023136"/>
    </source>
</evidence>
<dbReference type="Pfam" id="PF00005">
    <property type="entry name" value="ABC_tran"/>
    <property type="match status" value="1"/>
</dbReference>
<dbReference type="EMBL" id="FNDB01000027">
    <property type="protein sequence ID" value="SDI20028.1"/>
    <property type="molecule type" value="Genomic_DNA"/>
</dbReference>
<proteinExistence type="predicted"/>
<dbReference type="Pfam" id="PF00664">
    <property type="entry name" value="ABC_membrane"/>
    <property type="match status" value="1"/>
</dbReference>
<dbReference type="GO" id="GO:0005524">
    <property type="term" value="F:ATP binding"/>
    <property type="evidence" value="ECO:0007669"/>
    <property type="project" value="InterPro"/>
</dbReference>
<keyword evidence="3" id="KW-0378">Hydrolase</keyword>
<name>A0A1G8ILW6_9FLAO</name>
<evidence type="ECO:0000259" key="7">
    <source>
        <dbReference type="PROSITE" id="PS50893"/>
    </source>
</evidence>
<protein>
    <submittedName>
        <fullName evidence="10">ABC-type bacteriocin/lantibiotic exporter, contains an N-terminal double-glycine peptidase domain</fullName>
    </submittedName>
</protein>
<dbReference type="Gene3D" id="3.40.50.300">
    <property type="entry name" value="P-loop containing nucleotide triphosphate hydrolases"/>
    <property type="match status" value="1"/>
</dbReference>
<dbReference type="SUPFAM" id="SSF90123">
    <property type="entry name" value="ABC transporter transmembrane region"/>
    <property type="match status" value="1"/>
</dbReference>
<comment type="subcellular location">
    <subcellularLocation>
        <location evidence="1">Cell membrane</location>
        <topology evidence="1">Multi-pass membrane protein</topology>
    </subcellularLocation>
</comment>
<feature type="transmembrane region" description="Helical" evidence="6">
    <location>
        <begin position="302"/>
        <end position="320"/>
    </location>
</feature>
<evidence type="ECO:0000259" key="9">
    <source>
        <dbReference type="PROSITE" id="PS50990"/>
    </source>
</evidence>
<evidence type="ECO:0000256" key="3">
    <source>
        <dbReference type="ARBA" id="ARBA00022801"/>
    </source>
</evidence>
<dbReference type="GO" id="GO:0008233">
    <property type="term" value="F:peptidase activity"/>
    <property type="evidence" value="ECO:0007669"/>
    <property type="project" value="InterPro"/>
</dbReference>
<evidence type="ECO:0000313" key="11">
    <source>
        <dbReference type="Proteomes" id="UP000199274"/>
    </source>
</evidence>
<feature type="transmembrane region" description="Helical" evidence="6">
    <location>
        <begin position="384"/>
        <end position="405"/>
    </location>
</feature>
<dbReference type="SUPFAM" id="SSF52540">
    <property type="entry name" value="P-loop containing nucleoside triphosphate hydrolases"/>
    <property type="match status" value="1"/>
</dbReference>
<keyword evidence="2 6" id="KW-0812">Transmembrane</keyword>
<dbReference type="PANTHER" id="PTHR43394">
    <property type="entry name" value="ATP-DEPENDENT PERMEASE MDL1, MITOCHONDRIAL"/>
    <property type="match status" value="1"/>
</dbReference>
<dbReference type="Proteomes" id="UP000199274">
    <property type="component" value="Unassembled WGS sequence"/>
</dbReference>
<dbReference type="GO" id="GO:0015421">
    <property type="term" value="F:ABC-type oligopeptide transporter activity"/>
    <property type="evidence" value="ECO:0007669"/>
    <property type="project" value="TreeGrafter"/>
</dbReference>
<feature type="transmembrane region" description="Helical" evidence="6">
    <location>
        <begin position="411"/>
        <end position="431"/>
    </location>
</feature>
<dbReference type="AlphaFoldDB" id="A0A1G8ILW6"/>
<dbReference type="PROSITE" id="PS50990">
    <property type="entry name" value="PEPTIDASE_C39"/>
    <property type="match status" value="1"/>
</dbReference>
<accession>A0A1G8ILW6</accession>
<dbReference type="GO" id="GO:0006508">
    <property type="term" value="P:proteolysis"/>
    <property type="evidence" value="ECO:0007669"/>
    <property type="project" value="InterPro"/>
</dbReference>
<dbReference type="STRING" id="178355.SAMN04488062_12712"/>
<dbReference type="InterPro" id="IPR027417">
    <property type="entry name" value="P-loop_NTPase"/>
</dbReference>
<reference evidence="11" key="1">
    <citation type="submission" date="2016-10" db="EMBL/GenBank/DDBJ databases">
        <authorList>
            <person name="Varghese N."/>
            <person name="Submissions S."/>
        </authorList>
    </citation>
    <scope>NUCLEOTIDE SEQUENCE [LARGE SCALE GENOMIC DNA]</scope>
    <source>
        <strain evidence="11">CGMCC 1.2747</strain>
    </source>
</reference>
<feature type="domain" description="ABC transporter" evidence="7">
    <location>
        <begin position="584"/>
        <end position="805"/>
    </location>
</feature>
<dbReference type="InterPro" id="IPR003439">
    <property type="entry name" value="ABC_transporter-like_ATP-bd"/>
</dbReference>
<dbReference type="Pfam" id="PF03412">
    <property type="entry name" value="Peptidase_C39"/>
    <property type="match status" value="1"/>
</dbReference>
<dbReference type="PANTHER" id="PTHR43394:SF1">
    <property type="entry name" value="ATP-BINDING CASSETTE SUB-FAMILY B MEMBER 10, MITOCHONDRIAL"/>
    <property type="match status" value="1"/>
</dbReference>
<keyword evidence="11" id="KW-1185">Reference proteome</keyword>
<feature type="transmembrane region" description="Helical" evidence="6">
    <location>
        <begin position="270"/>
        <end position="290"/>
    </location>
</feature>
<evidence type="ECO:0000313" key="10">
    <source>
        <dbReference type="EMBL" id="SDI20028.1"/>
    </source>
</evidence>
<feature type="transmembrane region" description="Helical" evidence="6">
    <location>
        <begin position="491"/>
        <end position="512"/>
    </location>
</feature>
<dbReference type="InterPro" id="IPR011527">
    <property type="entry name" value="ABC1_TM_dom"/>
</dbReference>
<evidence type="ECO:0000256" key="2">
    <source>
        <dbReference type="ARBA" id="ARBA00022692"/>
    </source>
</evidence>
<evidence type="ECO:0000256" key="4">
    <source>
        <dbReference type="ARBA" id="ARBA00022989"/>
    </source>
</evidence>
<dbReference type="RefSeq" id="WP_091259394.1">
    <property type="nucleotide sequence ID" value="NZ_FNDB01000027.1"/>
</dbReference>
<dbReference type="PROSITE" id="PS50893">
    <property type="entry name" value="ABC_TRANSPORTER_2"/>
    <property type="match status" value="1"/>
</dbReference>
<evidence type="ECO:0000256" key="1">
    <source>
        <dbReference type="ARBA" id="ARBA00004651"/>
    </source>
</evidence>
<keyword evidence="4 6" id="KW-1133">Transmembrane helix</keyword>
<dbReference type="GO" id="GO:0016887">
    <property type="term" value="F:ATP hydrolysis activity"/>
    <property type="evidence" value="ECO:0007669"/>
    <property type="project" value="InterPro"/>
</dbReference>
<evidence type="ECO:0000259" key="8">
    <source>
        <dbReference type="PROSITE" id="PS50929"/>
    </source>
</evidence>
<evidence type="ECO:0000256" key="6">
    <source>
        <dbReference type="SAM" id="Phobius"/>
    </source>
</evidence>
<dbReference type="GO" id="GO:0005886">
    <property type="term" value="C:plasma membrane"/>
    <property type="evidence" value="ECO:0007669"/>
    <property type="project" value="UniProtKB-SubCell"/>
</dbReference>
<keyword evidence="5 6" id="KW-0472">Membrane</keyword>
<sequence>MPITDPQLKSNDCGISAIKTIFNIYEKNISRKYIEQQVPLEEKGSRISDIKNFFNSNGFTAQLKLFDINHIIGNEANLQELFPFILPINSKNGLHYVVINELKNRQLKIYDPAKGSQYFLSLQEIKRKSHFNKNHWDLTDTEEKIIAICTQDLAEYHLNFQNVLIENGHTLLFNKLTYFKYLKENFGFKDSEAERNFLKDLLKNQEISAVPNNFKILEFEKGKIKNNSPLILVVKEDENQKEAQESIPEENNSSLYWQLFNQLGEYKKLWYIYIFAALFSAATAQFAVFTNQIMIDNVLPTYNLNTLVLFAIGLGIYKVFDIFTTVYKNFVGIHLGNALDRYFLFSFDKKINNSSLSYIHSYKKGDLMERVSDSLKLKSFFMKFFTNIVVDVSVSLYSLCILFFIDKTLTLIVLGVMILFFLWFKFITPYLKQNERLRYMRKADFLSKMMEKVDGIQVIKSFKIELFHTNKIFLSINEYLKIQLRNGYIDLLNKIVVALIVIISTIFIILFLTKSAIETQIITLGQIVTFIALSSKIFSSLKGILDDNLTLQENEVILKRYLDFDEQTKKISKKGIRDFSIEKIELQNLNYGYLPDEFILKDINLKIRIGEKIKIEGQNGSGKSTFSKVLTTLYHPTSGSILINEREKKFYNDDAIRDKILLVTTEDTLFNDTIQNNIILGKDISVIAILDMAKKINFYDFIASKDDGLDFIINENGKNLSTGQRKKILLLRALFAEAELIILDEVLSGMDLESRNKVETMIDEDQARTYIIISHEPITNINFNKKYKITNGELFILQHEVNPVY</sequence>
<feature type="domain" description="Peptidase C39" evidence="9">
    <location>
        <begin position="7"/>
        <end position="136"/>
    </location>
</feature>
<dbReference type="Gene3D" id="1.20.1560.10">
    <property type="entry name" value="ABC transporter type 1, transmembrane domain"/>
    <property type="match status" value="1"/>
</dbReference>
<dbReference type="Gene3D" id="3.90.70.10">
    <property type="entry name" value="Cysteine proteinases"/>
    <property type="match status" value="1"/>
</dbReference>
<dbReference type="OrthoDB" id="858159at2"/>